<evidence type="ECO:0000313" key="1">
    <source>
        <dbReference type="EMBL" id="BAC89048.1"/>
    </source>
</evidence>
<dbReference type="KEGG" id="gvi:gsl1107"/>
<dbReference type="AlphaFoldDB" id="Q7NLL6"/>
<gene>
    <name evidence="1" type="ordered locus">gsl1107</name>
</gene>
<sequence length="64" mass="7067">MLGQNFAQAAQHDKPILSDRRFELLGGGPLHLRNGILALGFHDTYLFDESTFLVNVSVCAPKIL</sequence>
<dbReference type="EnsemblBacteria" id="BAC89048">
    <property type="protein sequence ID" value="BAC89048"/>
    <property type="gene ID" value="BAC89048"/>
</dbReference>
<protein>
    <submittedName>
        <fullName evidence="1">Gsl1107 protein</fullName>
    </submittedName>
</protein>
<keyword evidence="2" id="KW-1185">Reference proteome</keyword>
<proteinExistence type="predicted"/>
<dbReference type="HOGENOM" id="CLU_2861418_0_0_3"/>
<accession>Q7NLL6</accession>
<reference evidence="1 2" key="2">
    <citation type="journal article" date="2003" name="DNA Res.">
        <title>Complete genome structure of Gloeobacter violaceus PCC 7421, a cyanobacterium that lacks thylakoids (supplement).</title>
        <authorList>
            <person name="Nakamura Y."/>
            <person name="Kaneko T."/>
            <person name="Sato S."/>
            <person name="Mimuro M."/>
            <person name="Miyashita H."/>
            <person name="Tsuchiya T."/>
            <person name="Sasamoto S."/>
            <person name="Watanabe A."/>
            <person name="Kawashima K."/>
            <person name="Kishida Y."/>
            <person name="Kiyokawa C."/>
            <person name="Kohara M."/>
            <person name="Matsumoto M."/>
            <person name="Matsuno A."/>
            <person name="Nakazaki N."/>
            <person name="Shimpo S."/>
            <person name="Takeuchi C."/>
            <person name="Yamada M."/>
            <person name="Tabata S."/>
        </authorList>
    </citation>
    <scope>NUCLEOTIDE SEQUENCE [LARGE SCALE GENOMIC DNA]</scope>
    <source>
        <strain evidence="2">ATCC 29082 / PCC 7421</strain>
    </source>
</reference>
<dbReference type="EMBL" id="BA000045">
    <property type="protein sequence ID" value="BAC89048.1"/>
    <property type="molecule type" value="Genomic_DNA"/>
</dbReference>
<organism evidence="1 2">
    <name type="scientific">Gloeobacter violaceus (strain ATCC 29082 / PCC 7421)</name>
    <dbReference type="NCBI Taxonomy" id="251221"/>
    <lineage>
        <taxon>Bacteria</taxon>
        <taxon>Bacillati</taxon>
        <taxon>Cyanobacteriota</taxon>
        <taxon>Cyanophyceae</taxon>
        <taxon>Gloeobacterales</taxon>
        <taxon>Gloeobacteraceae</taxon>
        <taxon>Gloeobacter</taxon>
    </lineage>
</organism>
<dbReference type="Proteomes" id="UP000000557">
    <property type="component" value="Chromosome"/>
</dbReference>
<dbReference type="InParanoid" id="Q7NLL6"/>
<name>Q7NLL6_GLOVI</name>
<reference evidence="1 2" key="1">
    <citation type="journal article" date="2003" name="DNA Res.">
        <title>Complete genome structure of Gloeobacter violaceus PCC 7421, a cyanobacterium that lacks thylakoids.</title>
        <authorList>
            <person name="Nakamura Y."/>
            <person name="Kaneko T."/>
            <person name="Sato S."/>
            <person name="Mimuro M."/>
            <person name="Miyashita H."/>
            <person name="Tsuchiya T."/>
            <person name="Sasamoto S."/>
            <person name="Watanabe A."/>
            <person name="Kawashima K."/>
            <person name="Kishida Y."/>
            <person name="Kiyokawa C."/>
            <person name="Kohara M."/>
            <person name="Matsumoto M."/>
            <person name="Matsuno A."/>
            <person name="Nakazaki N."/>
            <person name="Shimpo S."/>
            <person name="Takeuchi C."/>
            <person name="Yamada M."/>
            <person name="Tabata S."/>
        </authorList>
    </citation>
    <scope>NUCLEOTIDE SEQUENCE [LARGE SCALE GENOMIC DNA]</scope>
    <source>
        <strain evidence="2">ATCC 29082 / PCC 7421</strain>
    </source>
</reference>
<evidence type="ECO:0000313" key="2">
    <source>
        <dbReference type="Proteomes" id="UP000000557"/>
    </source>
</evidence>